<keyword evidence="2" id="KW-0233">DNA recombination</keyword>
<name>A0A919MER4_9ACTN</name>
<feature type="compositionally biased region" description="Polar residues" evidence="4">
    <location>
        <begin position="523"/>
        <end position="533"/>
    </location>
</feature>
<dbReference type="Proteomes" id="UP000598174">
    <property type="component" value="Unassembled WGS sequence"/>
</dbReference>
<dbReference type="CDD" id="cd01189">
    <property type="entry name" value="INT_ICEBs1_C_like"/>
    <property type="match status" value="1"/>
</dbReference>
<dbReference type="AlphaFoldDB" id="A0A919MER4"/>
<evidence type="ECO:0000256" key="1">
    <source>
        <dbReference type="ARBA" id="ARBA00023125"/>
    </source>
</evidence>
<dbReference type="Pfam" id="PF00589">
    <property type="entry name" value="Phage_integrase"/>
    <property type="match status" value="1"/>
</dbReference>
<sequence length="579" mass="64013">MTANTAALCQAASPMTFISRLLTRTLRPAKTSPGTLREASGCDFADEYEVGQQERGHDMTGNSGIFKRCGCIDKATGQRSGEHCTRLLDPDHGSWYFACSTRDVLGRVNRVRRGGFVSEQTAREARDTLLEMSREECTGQNWTVARWLQYWLSTRTRIRATTKAHYGHDIERFLIPHVGAMTLAQLNARQLTAAFAEIGKATNRHGVPHSVCTLHHVRTTLRAALNAAVREGVITSNPAIRLELPTRDRPHAVVWTQPRVAAWQATGDHPVVAVWTPEQLATFLHAVRHDGLFALWWLIALRGLRRGEAAGLRWTDVDLDNGLLVIARQRTTAGYAIHEGPPKSAAGRRTVALDSHTVRVLQLHQRQQERHHVRRDNDDKPYLPSGYVFTRPDGAPFHPGYFTQRLRLLIDRADLPPVRLHDLRHGAASLAHSAGVDIKTIQDQLGHSTVALTADVYTSVLPAIQRKAAEDTVQLILDIAGRTQKAPITKRTSRRPQVQRAGVPGPVHLGLAQNSADEPAASRLTQHRQVTSEDPQDPFSLKWMGGAPTTVQPGSLARDLLQRPGDFQASAPESDAPEP</sequence>
<proteinExistence type="predicted"/>
<evidence type="ECO:0000259" key="6">
    <source>
        <dbReference type="PROSITE" id="PS51900"/>
    </source>
</evidence>
<feature type="region of interest" description="Disordered" evidence="4">
    <location>
        <begin position="487"/>
        <end position="579"/>
    </location>
</feature>
<keyword evidence="8" id="KW-1185">Reference proteome</keyword>
<dbReference type="InterPro" id="IPR010998">
    <property type="entry name" value="Integrase_recombinase_N"/>
</dbReference>
<dbReference type="PROSITE" id="PS51900">
    <property type="entry name" value="CB"/>
    <property type="match status" value="1"/>
</dbReference>
<dbReference type="RefSeq" id="WP_239117970.1">
    <property type="nucleotide sequence ID" value="NZ_BAAABP010000038.1"/>
</dbReference>
<evidence type="ECO:0000259" key="5">
    <source>
        <dbReference type="PROSITE" id="PS51898"/>
    </source>
</evidence>
<dbReference type="PANTHER" id="PTHR30349">
    <property type="entry name" value="PHAGE INTEGRASE-RELATED"/>
    <property type="match status" value="1"/>
</dbReference>
<dbReference type="PROSITE" id="PS51898">
    <property type="entry name" value="TYR_RECOMBINASE"/>
    <property type="match status" value="1"/>
</dbReference>
<dbReference type="InterPro" id="IPR002104">
    <property type="entry name" value="Integrase_catalytic"/>
</dbReference>
<gene>
    <name evidence="7" type="ORF">Afe05nite_38140</name>
</gene>
<dbReference type="InterPro" id="IPR013762">
    <property type="entry name" value="Integrase-like_cat_sf"/>
</dbReference>
<protein>
    <recommendedName>
        <fullName evidence="9">Site-specific integrase</fullName>
    </recommendedName>
</protein>
<evidence type="ECO:0000313" key="8">
    <source>
        <dbReference type="Proteomes" id="UP000598174"/>
    </source>
</evidence>
<evidence type="ECO:0000256" key="4">
    <source>
        <dbReference type="SAM" id="MobiDB-lite"/>
    </source>
</evidence>
<dbReference type="GO" id="GO:0015074">
    <property type="term" value="P:DNA integration"/>
    <property type="evidence" value="ECO:0007669"/>
    <property type="project" value="InterPro"/>
</dbReference>
<dbReference type="InterPro" id="IPR044068">
    <property type="entry name" value="CB"/>
</dbReference>
<feature type="domain" description="Core-binding (CB)" evidence="6">
    <location>
        <begin position="142"/>
        <end position="229"/>
    </location>
</feature>
<evidence type="ECO:0008006" key="9">
    <source>
        <dbReference type="Google" id="ProtNLM"/>
    </source>
</evidence>
<dbReference type="Gene3D" id="1.10.443.10">
    <property type="entry name" value="Intergrase catalytic core"/>
    <property type="match status" value="1"/>
</dbReference>
<comment type="caution">
    <text evidence="7">The sequence shown here is derived from an EMBL/GenBank/DDBJ whole genome shotgun (WGS) entry which is preliminary data.</text>
</comment>
<reference evidence="7" key="1">
    <citation type="submission" date="2021-01" db="EMBL/GenBank/DDBJ databases">
        <title>Whole genome shotgun sequence of Actinoplanes ferrugineus NBRC 15555.</title>
        <authorList>
            <person name="Komaki H."/>
            <person name="Tamura T."/>
        </authorList>
    </citation>
    <scope>NUCLEOTIDE SEQUENCE</scope>
    <source>
        <strain evidence="7">NBRC 15555</strain>
    </source>
</reference>
<evidence type="ECO:0000313" key="7">
    <source>
        <dbReference type="EMBL" id="GIE11974.1"/>
    </source>
</evidence>
<dbReference type="SUPFAM" id="SSF56349">
    <property type="entry name" value="DNA breaking-rejoining enzymes"/>
    <property type="match status" value="1"/>
</dbReference>
<dbReference type="PANTHER" id="PTHR30349:SF91">
    <property type="entry name" value="INTA PROTEIN"/>
    <property type="match status" value="1"/>
</dbReference>
<accession>A0A919MER4</accession>
<keyword evidence="1 3" id="KW-0238">DNA-binding</keyword>
<evidence type="ECO:0000256" key="2">
    <source>
        <dbReference type="ARBA" id="ARBA00023172"/>
    </source>
</evidence>
<dbReference type="Gene3D" id="1.10.150.130">
    <property type="match status" value="1"/>
</dbReference>
<organism evidence="7 8">
    <name type="scientific">Paractinoplanes ferrugineus</name>
    <dbReference type="NCBI Taxonomy" id="113564"/>
    <lineage>
        <taxon>Bacteria</taxon>
        <taxon>Bacillati</taxon>
        <taxon>Actinomycetota</taxon>
        <taxon>Actinomycetes</taxon>
        <taxon>Micromonosporales</taxon>
        <taxon>Micromonosporaceae</taxon>
        <taxon>Paractinoplanes</taxon>
    </lineage>
</organism>
<dbReference type="InterPro" id="IPR050090">
    <property type="entry name" value="Tyrosine_recombinase_XerCD"/>
</dbReference>
<evidence type="ECO:0000256" key="3">
    <source>
        <dbReference type="PROSITE-ProRule" id="PRU01248"/>
    </source>
</evidence>
<feature type="domain" description="Tyr recombinase" evidence="5">
    <location>
        <begin position="270"/>
        <end position="470"/>
    </location>
</feature>
<dbReference type="EMBL" id="BOMM01000035">
    <property type="protein sequence ID" value="GIE11974.1"/>
    <property type="molecule type" value="Genomic_DNA"/>
</dbReference>
<dbReference type="GO" id="GO:0006310">
    <property type="term" value="P:DNA recombination"/>
    <property type="evidence" value="ECO:0007669"/>
    <property type="project" value="UniProtKB-KW"/>
</dbReference>
<dbReference type="InterPro" id="IPR011010">
    <property type="entry name" value="DNA_brk_join_enz"/>
</dbReference>
<dbReference type="GO" id="GO:0003677">
    <property type="term" value="F:DNA binding"/>
    <property type="evidence" value="ECO:0007669"/>
    <property type="project" value="UniProtKB-UniRule"/>
</dbReference>